<feature type="chain" id="PRO_5020665292" evidence="3">
    <location>
        <begin position="22"/>
        <end position="236"/>
    </location>
</feature>
<reference evidence="5" key="1">
    <citation type="submission" date="2019-04" db="EMBL/GenBank/DDBJ databases">
        <title>Genome sequence of Pseudomonas putida 1290, an auxin catabolizing strain.</title>
        <authorList>
            <person name="Laird T.S."/>
            <person name="Leveau J.H.J."/>
        </authorList>
    </citation>
    <scope>NUCLEOTIDE SEQUENCE [LARGE SCALE GENOMIC DNA]</scope>
    <source>
        <strain evidence="5">1290</strain>
    </source>
</reference>
<keyword evidence="3" id="KW-0732">Signal</keyword>
<sequence>MRVFATMMFLLLVIWASWALALDDNEEAAPNLPPSKFLVYSVTWQPTFCVMRPETPGCDYPPQRFLTHGIWPYSDSVGSRTNRHPQFCTDSPACNANEACPMTGRELRDALADKELRDLVTLNPERMFTHEWKKHGTCSGRSVGDYFKDFVRLRKAVVYDQTAFARMIGNATEFSEVRKAFPANTAFRCYRNSDGEQYLHEAFFLIDSQGQPYLKEQNLQIGVQCLEQKTLIPAGA</sequence>
<dbReference type="InterPro" id="IPR001568">
    <property type="entry name" value="RNase_T2-like"/>
</dbReference>
<dbReference type="SUPFAM" id="SSF55895">
    <property type="entry name" value="Ribonuclease Rh-like"/>
    <property type="match status" value="1"/>
</dbReference>
<dbReference type="GO" id="GO:0003723">
    <property type="term" value="F:RNA binding"/>
    <property type="evidence" value="ECO:0007669"/>
    <property type="project" value="InterPro"/>
</dbReference>
<dbReference type="PANTHER" id="PTHR11240:SF22">
    <property type="entry name" value="RIBONUCLEASE T2"/>
    <property type="match status" value="1"/>
</dbReference>
<organism evidence="4 5">
    <name type="scientific">Pseudomonas putida</name>
    <name type="common">Arthrobacter siderocapsulatus</name>
    <dbReference type="NCBI Taxonomy" id="303"/>
    <lineage>
        <taxon>Bacteria</taxon>
        <taxon>Pseudomonadati</taxon>
        <taxon>Pseudomonadota</taxon>
        <taxon>Gammaproteobacteria</taxon>
        <taxon>Pseudomonadales</taxon>
        <taxon>Pseudomonadaceae</taxon>
        <taxon>Pseudomonas</taxon>
    </lineage>
</organism>
<evidence type="ECO:0000256" key="3">
    <source>
        <dbReference type="SAM" id="SignalP"/>
    </source>
</evidence>
<dbReference type="Proteomes" id="UP000298551">
    <property type="component" value="Chromosome"/>
</dbReference>
<dbReference type="OrthoDB" id="4720638at2"/>
<dbReference type="InterPro" id="IPR036430">
    <property type="entry name" value="RNase_T2-like_sf"/>
</dbReference>
<dbReference type="RefSeq" id="WP_136914794.1">
    <property type="nucleotide sequence ID" value="NZ_CP039371.1"/>
</dbReference>
<gene>
    <name evidence="4" type="ORF">E6B08_15225</name>
</gene>
<dbReference type="Gene3D" id="3.90.730.10">
    <property type="entry name" value="Ribonuclease T2-like"/>
    <property type="match status" value="1"/>
</dbReference>
<name>A0A4D6X9N4_PSEPU</name>
<comment type="similarity">
    <text evidence="1 2">Belongs to the RNase T2 family.</text>
</comment>
<evidence type="ECO:0000313" key="5">
    <source>
        <dbReference type="Proteomes" id="UP000298551"/>
    </source>
</evidence>
<proteinExistence type="inferred from homology"/>
<evidence type="ECO:0000256" key="1">
    <source>
        <dbReference type="ARBA" id="ARBA00007469"/>
    </source>
</evidence>
<dbReference type="PANTHER" id="PTHR11240">
    <property type="entry name" value="RIBONUCLEASE T2"/>
    <property type="match status" value="1"/>
</dbReference>
<accession>A0A4D6X9N4</accession>
<dbReference type="AlphaFoldDB" id="A0A4D6X9N4"/>
<protein>
    <submittedName>
        <fullName evidence="4">Ribonuclease</fullName>
    </submittedName>
</protein>
<evidence type="ECO:0000313" key="4">
    <source>
        <dbReference type="EMBL" id="QCI12637.1"/>
    </source>
</evidence>
<evidence type="ECO:0000256" key="2">
    <source>
        <dbReference type="RuleBase" id="RU004328"/>
    </source>
</evidence>
<dbReference type="EMBL" id="CP039371">
    <property type="protein sequence ID" value="QCI12637.1"/>
    <property type="molecule type" value="Genomic_DNA"/>
</dbReference>
<feature type="signal peptide" evidence="3">
    <location>
        <begin position="1"/>
        <end position="21"/>
    </location>
</feature>
<dbReference type="PROSITE" id="PS00531">
    <property type="entry name" value="RNASE_T2_2"/>
    <property type="match status" value="1"/>
</dbReference>
<dbReference type="Pfam" id="PF00445">
    <property type="entry name" value="Ribonuclease_T2"/>
    <property type="match status" value="1"/>
</dbReference>
<dbReference type="GO" id="GO:0033897">
    <property type="term" value="F:ribonuclease T2 activity"/>
    <property type="evidence" value="ECO:0007669"/>
    <property type="project" value="InterPro"/>
</dbReference>
<dbReference type="InterPro" id="IPR033130">
    <property type="entry name" value="RNase_T2_His_AS_2"/>
</dbReference>